<dbReference type="SUPFAM" id="SSF55073">
    <property type="entry name" value="Nucleotide cyclase"/>
    <property type="match status" value="1"/>
</dbReference>
<dbReference type="InterPro" id="IPR000700">
    <property type="entry name" value="PAS-assoc_C"/>
</dbReference>
<feature type="domain" description="PAS" evidence="3">
    <location>
        <begin position="427"/>
        <end position="476"/>
    </location>
</feature>
<dbReference type="SUPFAM" id="SSF141868">
    <property type="entry name" value="EAL domain-like"/>
    <property type="match status" value="1"/>
</dbReference>
<dbReference type="InterPro" id="IPR029787">
    <property type="entry name" value="Nucleotide_cyclase"/>
</dbReference>
<dbReference type="Gene3D" id="3.30.70.270">
    <property type="match status" value="1"/>
</dbReference>
<feature type="transmembrane region" description="Helical" evidence="2">
    <location>
        <begin position="68"/>
        <end position="85"/>
    </location>
</feature>
<feature type="transmembrane region" description="Helical" evidence="2">
    <location>
        <begin position="6"/>
        <end position="24"/>
    </location>
</feature>
<dbReference type="SMART" id="SM00052">
    <property type="entry name" value="EAL"/>
    <property type="match status" value="1"/>
</dbReference>
<dbReference type="PANTHER" id="PTHR44757:SF2">
    <property type="entry name" value="BIOFILM ARCHITECTURE MAINTENANCE PROTEIN MBAA"/>
    <property type="match status" value="1"/>
</dbReference>
<dbReference type="GO" id="GO:0071732">
    <property type="term" value="P:cellular response to nitric oxide"/>
    <property type="evidence" value="ECO:0007669"/>
    <property type="project" value="UniProtKB-ARBA"/>
</dbReference>
<dbReference type="GO" id="GO:0071111">
    <property type="term" value="F:cyclic-guanylate-specific phosphodiesterase activity"/>
    <property type="evidence" value="ECO:0007669"/>
    <property type="project" value="UniProtKB-EC"/>
</dbReference>
<dbReference type="InterPro" id="IPR000160">
    <property type="entry name" value="GGDEF_dom"/>
</dbReference>
<dbReference type="Pfam" id="PF00990">
    <property type="entry name" value="GGDEF"/>
    <property type="match status" value="1"/>
</dbReference>
<accession>A0A318J8N6</accession>
<evidence type="ECO:0000259" key="3">
    <source>
        <dbReference type="PROSITE" id="PS50112"/>
    </source>
</evidence>
<dbReference type="InterPro" id="IPR001633">
    <property type="entry name" value="EAL_dom"/>
</dbReference>
<organism evidence="7 8">
    <name type="scientific">Aquitalea magnusonii</name>
    <dbReference type="NCBI Taxonomy" id="332411"/>
    <lineage>
        <taxon>Bacteria</taxon>
        <taxon>Pseudomonadati</taxon>
        <taxon>Pseudomonadota</taxon>
        <taxon>Betaproteobacteria</taxon>
        <taxon>Neisseriales</taxon>
        <taxon>Chromobacteriaceae</taxon>
        <taxon>Aquitalea</taxon>
    </lineage>
</organism>
<evidence type="ECO:0000313" key="7">
    <source>
        <dbReference type="EMBL" id="PXX42823.1"/>
    </source>
</evidence>
<proteinExistence type="predicted"/>
<feature type="transmembrane region" description="Helical" evidence="2">
    <location>
        <begin position="31"/>
        <end position="48"/>
    </location>
</feature>
<dbReference type="Pfam" id="PF13426">
    <property type="entry name" value="PAS_9"/>
    <property type="match status" value="2"/>
</dbReference>
<feature type="domain" description="GGDEF" evidence="6">
    <location>
        <begin position="682"/>
        <end position="815"/>
    </location>
</feature>
<dbReference type="SMART" id="SM00086">
    <property type="entry name" value="PAC"/>
    <property type="match status" value="3"/>
</dbReference>
<feature type="transmembrane region" description="Helical" evidence="2">
    <location>
        <begin position="248"/>
        <end position="268"/>
    </location>
</feature>
<dbReference type="Pfam" id="PF00563">
    <property type="entry name" value="EAL"/>
    <property type="match status" value="1"/>
</dbReference>
<dbReference type="InterPro" id="IPR035919">
    <property type="entry name" value="EAL_sf"/>
</dbReference>
<dbReference type="InterPro" id="IPR001610">
    <property type="entry name" value="PAC"/>
</dbReference>
<dbReference type="CDD" id="cd01948">
    <property type="entry name" value="EAL"/>
    <property type="match status" value="1"/>
</dbReference>
<evidence type="ECO:0000313" key="8">
    <source>
        <dbReference type="Proteomes" id="UP000248395"/>
    </source>
</evidence>
<dbReference type="AlphaFoldDB" id="A0A318J8N6"/>
<evidence type="ECO:0000256" key="2">
    <source>
        <dbReference type="SAM" id="Phobius"/>
    </source>
</evidence>
<dbReference type="Proteomes" id="UP000248395">
    <property type="component" value="Unassembled WGS sequence"/>
</dbReference>
<dbReference type="SUPFAM" id="SSF55785">
    <property type="entry name" value="PYP-like sensor domain (PAS domain)"/>
    <property type="match status" value="3"/>
</dbReference>
<gene>
    <name evidence="7" type="ORF">DFR38_11730</name>
</gene>
<dbReference type="CDD" id="cd01949">
    <property type="entry name" value="GGDEF"/>
    <property type="match status" value="1"/>
</dbReference>
<reference evidence="7 8" key="1">
    <citation type="submission" date="2018-05" db="EMBL/GenBank/DDBJ databases">
        <title>Genomic Encyclopedia of Type Strains, Phase IV (KMG-IV): sequencing the most valuable type-strain genomes for metagenomic binning, comparative biology and taxonomic classification.</title>
        <authorList>
            <person name="Goeker M."/>
        </authorList>
    </citation>
    <scope>NUCLEOTIDE SEQUENCE [LARGE SCALE GENOMIC DNA]</scope>
    <source>
        <strain evidence="7 8">DSM 25134</strain>
    </source>
</reference>
<feature type="domain" description="PAS" evidence="3">
    <location>
        <begin position="282"/>
        <end position="343"/>
    </location>
</feature>
<dbReference type="PROSITE" id="PS50883">
    <property type="entry name" value="EAL"/>
    <property type="match status" value="1"/>
</dbReference>
<dbReference type="CDD" id="cd00130">
    <property type="entry name" value="PAS"/>
    <property type="match status" value="3"/>
</dbReference>
<evidence type="ECO:0000256" key="1">
    <source>
        <dbReference type="ARBA" id="ARBA00051114"/>
    </source>
</evidence>
<dbReference type="PROSITE" id="PS50112">
    <property type="entry name" value="PAS"/>
    <property type="match status" value="3"/>
</dbReference>
<feature type="transmembrane region" description="Helical" evidence="2">
    <location>
        <begin position="138"/>
        <end position="159"/>
    </location>
</feature>
<keyword evidence="2" id="KW-0812">Transmembrane</keyword>
<dbReference type="InterPro" id="IPR035965">
    <property type="entry name" value="PAS-like_dom_sf"/>
</dbReference>
<dbReference type="InterPro" id="IPR013656">
    <property type="entry name" value="PAS_4"/>
</dbReference>
<feature type="transmembrane region" description="Helical" evidence="2">
    <location>
        <begin position="212"/>
        <end position="236"/>
    </location>
</feature>
<feature type="domain" description="PAC" evidence="4">
    <location>
        <begin position="598"/>
        <end position="650"/>
    </location>
</feature>
<feature type="domain" description="PAS" evidence="3">
    <location>
        <begin position="527"/>
        <end position="572"/>
    </location>
</feature>
<dbReference type="NCBIfam" id="TIGR00254">
    <property type="entry name" value="GGDEF"/>
    <property type="match status" value="1"/>
</dbReference>
<dbReference type="InterPro" id="IPR000014">
    <property type="entry name" value="PAS"/>
</dbReference>
<evidence type="ECO:0000259" key="5">
    <source>
        <dbReference type="PROSITE" id="PS50883"/>
    </source>
</evidence>
<name>A0A318J8N6_9NEIS</name>
<feature type="domain" description="EAL" evidence="5">
    <location>
        <begin position="824"/>
        <end position="1078"/>
    </location>
</feature>
<dbReference type="PANTHER" id="PTHR44757">
    <property type="entry name" value="DIGUANYLATE CYCLASE DGCP"/>
    <property type="match status" value="1"/>
</dbReference>
<dbReference type="Gene3D" id="3.20.20.450">
    <property type="entry name" value="EAL domain"/>
    <property type="match status" value="1"/>
</dbReference>
<feature type="transmembrane region" description="Helical" evidence="2">
    <location>
        <begin position="106"/>
        <end position="132"/>
    </location>
</feature>
<dbReference type="SMART" id="SM00267">
    <property type="entry name" value="GGDEF"/>
    <property type="match status" value="1"/>
</dbReference>
<dbReference type="SMART" id="SM00091">
    <property type="entry name" value="PAS"/>
    <property type="match status" value="3"/>
</dbReference>
<dbReference type="FunFam" id="3.30.70.270:FF:000001">
    <property type="entry name" value="Diguanylate cyclase domain protein"/>
    <property type="match status" value="1"/>
</dbReference>
<dbReference type="PROSITE" id="PS50113">
    <property type="entry name" value="PAC"/>
    <property type="match status" value="1"/>
</dbReference>
<dbReference type="PROSITE" id="PS50887">
    <property type="entry name" value="GGDEF"/>
    <property type="match status" value="1"/>
</dbReference>
<protein>
    <submittedName>
        <fullName evidence="7">PAS domain S-box-containing protein/diguanylate cyclase (GGDEF)-like protein</fullName>
    </submittedName>
</protein>
<dbReference type="EMBL" id="QJKC01000017">
    <property type="protein sequence ID" value="PXX42823.1"/>
    <property type="molecule type" value="Genomic_DNA"/>
</dbReference>
<comment type="catalytic activity">
    <reaction evidence="1">
        <text>3',3'-c-di-GMP + H2O = 5'-phosphoguanylyl(3'-&gt;5')guanosine + H(+)</text>
        <dbReference type="Rhea" id="RHEA:24902"/>
        <dbReference type="ChEBI" id="CHEBI:15377"/>
        <dbReference type="ChEBI" id="CHEBI:15378"/>
        <dbReference type="ChEBI" id="CHEBI:58754"/>
        <dbReference type="ChEBI" id="CHEBI:58805"/>
        <dbReference type="EC" id="3.1.4.52"/>
    </reaction>
    <physiologicalReaction direction="left-to-right" evidence="1">
        <dbReference type="Rhea" id="RHEA:24903"/>
    </physiologicalReaction>
</comment>
<dbReference type="FunFam" id="3.20.20.450:FF:000001">
    <property type="entry name" value="Cyclic di-GMP phosphodiesterase yahA"/>
    <property type="match status" value="1"/>
</dbReference>
<comment type="caution">
    <text evidence="7">The sequence shown here is derived from an EMBL/GenBank/DDBJ whole genome shotgun (WGS) entry which is preliminary data.</text>
</comment>
<dbReference type="NCBIfam" id="TIGR00229">
    <property type="entry name" value="sensory_box"/>
    <property type="match status" value="3"/>
</dbReference>
<evidence type="ECO:0000259" key="6">
    <source>
        <dbReference type="PROSITE" id="PS50887"/>
    </source>
</evidence>
<feature type="transmembrane region" description="Helical" evidence="2">
    <location>
        <begin position="171"/>
        <end position="192"/>
    </location>
</feature>
<dbReference type="InterPro" id="IPR052155">
    <property type="entry name" value="Biofilm_reg_signaling"/>
</dbReference>
<dbReference type="Pfam" id="PF08448">
    <property type="entry name" value="PAS_4"/>
    <property type="match status" value="1"/>
</dbReference>
<dbReference type="InterPro" id="IPR043128">
    <property type="entry name" value="Rev_trsase/Diguanyl_cyclase"/>
</dbReference>
<keyword evidence="2" id="KW-0472">Membrane</keyword>
<dbReference type="Gene3D" id="3.30.450.20">
    <property type="entry name" value="PAS domain"/>
    <property type="match status" value="3"/>
</dbReference>
<keyword evidence="2" id="KW-1133">Transmembrane helix</keyword>
<evidence type="ECO:0000259" key="4">
    <source>
        <dbReference type="PROSITE" id="PS50113"/>
    </source>
</evidence>
<sequence>MNTKGMFASWAAFALFAASLLLWPRHELGEIPLYGFLPHGLFAGWLLWRGAGVAWRWPVAAWLISMQWLAWPWALALSASLLLMLPGARLLQGTAGEEDGSAIAQLLWRLLEVSAYLLAPPIALLGVFSLWHGALPQVLQWTALAAGCAMLAMTCWLPLLRMSGWPEQRRLLELLVILLVMLVVWASMVSNAQSLPFPRPVLFFPLLIWAAFRGRLLGACLSGSLLCLLLSLPCYLPGLYLHAGVTELMNDTVLCLTFIVAALLVATLSDVQRRKEDELNEFRSRVESLVNNSPNMMSLKGLDGRFLLANRAYSRMLGVSEHAMVGHSLDDYFTADDASRIRQQDAVVLSCLEPRQFEESFSVGGNSFTMLVSKFPLFDSQGRPAGVGSVDTDITRSREELQAKKEAEDKYWALVEQTLVGIYILQDEKLVYVNPKLADIVGYPPQEMQNMALEKLLPPSEASRIRLQIKRRLRENIQIMHYTTRAISRDGHLVDLEVHSRLVEYEGKPALIGVVVDISDRIAADTNLKLAAKVFENSAEGILILDADARIIAVNHAFTRITGYEEGEALGKLSRIFADSDDAASQHMQQALALHGQWQGEMRDRRKNGDWYPAELSISLVRDDAGFHSNYVAVFSDITVRKQAEERLQFLANHDPLTRLPNRSSLISRLEQAIVEMSGEPGPLAVMFIDLDRFKLINDSFGHQSGDELLREIAIRLSNSVGERGLLARQGGDEFTLLLTEFADQAELAALAEDILAVLGRGLRLEEHEVFVTGSIGISVFPNDGTDARSLLKNADVAMYRAKDAGKNTYQFFDAEMNTQTFERLLLENGMRQALERGEFELHYQPQLNAASRDMSGVEVLIRWRHPQLGLIPPLRFIPLAEETGLIKPIGDWVLQEACRQLKAWDQAGLYVPRVAVNLSARQFEQSTLVDNVARALHSTGLEAGRLELEITESMIMQNPVETVQQLGELKALGVWLSIDDFGTGYSSLSHLKRFPLDTLKIDRSFVDGLPGDEDSVAIAEAILAMAKKLKFSVVAEGVENAAQADFLEMKGCTLLQGYHFGKPVPAAEFPQLAEQLAKSARLAILADWQGGL</sequence>
<keyword evidence="8" id="KW-1185">Reference proteome</keyword>